<dbReference type="EMBL" id="ADMH02002104">
    <property type="protein sequence ID" value="ETN59070.1"/>
    <property type="molecule type" value="Genomic_DNA"/>
</dbReference>
<proteinExistence type="predicted"/>
<organism evidence="1">
    <name type="scientific">Anopheles darlingi</name>
    <name type="common">Mosquito</name>
    <dbReference type="NCBI Taxonomy" id="43151"/>
    <lineage>
        <taxon>Eukaryota</taxon>
        <taxon>Metazoa</taxon>
        <taxon>Ecdysozoa</taxon>
        <taxon>Arthropoda</taxon>
        <taxon>Hexapoda</taxon>
        <taxon>Insecta</taxon>
        <taxon>Pterygota</taxon>
        <taxon>Neoptera</taxon>
        <taxon>Endopterygota</taxon>
        <taxon>Diptera</taxon>
        <taxon>Nematocera</taxon>
        <taxon>Culicoidea</taxon>
        <taxon>Culicidae</taxon>
        <taxon>Anophelinae</taxon>
        <taxon>Anopheles</taxon>
    </lineage>
</organism>
<evidence type="ECO:0000313" key="1">
    <source>
        <dbReference type="EMBL" id="ETN59070.1"/>
    </source>
</evidence>
<sequence length="104" mass="11906">MDNAFAACSEEDDFVIESSQVPNLRVRKRQICYRESDVLSAKKKKPSVDLFKNQEKLVAQYIFQQDATAQQEEAELDRLLDGFRASYEAASKKVANTPYSPEMH</sequence>
<dbReference type="HOGENOM" id="CLU_2252289_0_0_1"/>
<gene>
    <name evidence="1" type="ORF">AND_009376</name>
</gene>
<accession>W5J876</accession>
<dbReference type="EnsemblMetazoa" id="ADAC009376-RA">
    <property type="protein sequence ID" value="ADAC009376-PA"/>
    <property type="gene ID" value="ADAC009376"/>
</dbReference>
<reference evidence="1" key="3">
    <citation type="journal article" date="2013" name="Nucleic Acids Res.">
        <title>The genome of Anopheles darlingi, the main neotropical malaria vector.</title>
        <authorList>
            <person name="Marinotti O."/>
            <person name="Cerqueira G.C."/>
            <person name="de Almeida L.G."/>
            <person name="Ferro M.I."/>
            <person name="Loreto E.L."/>
            <person name="Zaha A."/>
            <person name="Teixeira S.M."/>
            <person name="Wespiser A.R."/>
            <person name="Almeida E Silva A."/>
            <person name="Schlindwein A.D."/>
            <person name="Pacheco A.C."/>
            <person name="Silva A.L."/>
            <person name="Graveley B.R."/>
            <person name="Walenz B.P."/>
            <person name="Lima Bde A."/>
            <person name="Ribeiro C.A."/>
            <person name="Nunes-Silva C.G."/>
            <person name="de Carvalho C.R."/>
            <person name="Soares C.M."/>
            <person name="de Menezes C.B."/>
            <person name="Matiolli C."/>
            <person name="Caffrey D."/>
            <person name="Araujo D.A."/>
            <person name="de Oliveira D.M."/>
            <person name="Golenbock D."/>
            <person name="Grisard E.C."/>
            <person name="Fantinatti-Garboggini F."/>
            <person name="de Carvalho F.M."/>
            <person name="Barcellos F.G."/>
            <person name="Prosdocimi F."/>
            <person name="May G."/>
            <person name="Azevedo Junior G.M."/>
            <person name="Guimaraes G.M."/>
            <person name="Goldman G.H."/>
            <person name="Padilha I.Q."/>
            <person name="Batista Jda S."/>
            <person name="Ferro J.A."/>
            <person name="Ribeiro J.M."/>
            <person name="Fietto J.L."/>
            <person name="Dabbas K.M."/>
            <person name="Cerdeira L."/>
            <person name="Agnez-Lima L.F."/>
            <person name="Brocchi M."/>
            <person name="de Carvalho M.O."/>
            <person name="Teixeira Mde M."/>
            <person name="Diniz Maia Mde M."/>
            <person name="Goldman M.H."/>
            <person name="Cruz Schneider M.P."/>
            <person name="Felipe M.S."/>
            <person name="Hungria M."/>
            <person name="Nicolas M.F."/>
            <person name="Pereira M."/>
            <person name="Montes M.A."/>
            <person name="Cantao M.E."/>
            <person name="Vincentz M."/>
            <person name="Rafael M.S."/>
            <person name="Silverman N."/>
            <person name="Stoco P.H."/>
            <person name="Souza R.C."/>
            <person name="Vicentini R."/>
            <person name="Gazzinelli R.T."/>
            <person name="Neves Rde O."/>
            <person name="Silva R."/>
            <person name="Astolfi-Filho S."/>
            <person name="Maciel T.E."/>
            <person name="Urmenyi T.P."/>
            <person name="Tadei W.P."/>
            <person name="Camargo E.P."/>
            <person name="de Vasconcelos A.T."/>
        </authorList>
    </citation>
    <scope>NUCLEOTIDE SEQUENCE</scope>
</reference>
<reference evidence="1 3" key="1">
    <citation type="journal article" date="2010" name="BMC Genomics">
        <title>Combination of measures distinguishes pre-miRNAs from other stem-loops in the genome of the newly sequenced Anopheles darlingi.</title>
        <authorList>
            <person name="Mendes N.D."/>
            <person name="Freitas A.T."/>
            <person name="Vasconcelos A.T."/>
            <person name="Sagot M.F."/>
        </authorList>
    </citation>
    <scope>NUCLEOTIDE SEQUENCE</scope>
</reference>
<reference evidence="1" key="2">
    <citation type="submission" date="2010-05" db="EMBL/GenBank/DDBJ databases">
        <authorList>
            <person name="Almeida L.G."/>
            <person name="Nicolas M.F."/>
            <person name="Souza R.C."/>
            <person name="Vasconcelos A.T.R."/>
        </authorList>
    </citation>
    <scope>NUCLEOTIDE SEQUENCE</scope>
</reference>
<dbReference type="AlphaFoldDB" id="W5J876"/>
<name>W5J876_ANODA</name>
<keyword evidence="3" id="KW-1185">Reference proteome</keyword>
<evidence type="ECO:0000313" key="2">
    <source>
        <dbReference type="EnsemblMetazoa" id="ADAC009376-PA"/>
    </source>
</evidence>
<reference evidence="2" key="4">
    <citation type="submission" date="2015-06" db="UniProtKB">
        <authorList>
            <consortium name="EnsemblMetazoa"/>
        </authorList>
    </citation>
    <scope>IDENTIFICATION</scope>
</reference>
<evidence type="ECO:0000313" key="3">
    <source>
        <dbReference type="Proteomes" id="UP000000673"/>
    </source>
</evidence>
<dbReference type="VEuPathDB" id="VectorBase:ADAC009376"/>
<dbReference type="Proteomes" id="UP000000673">
    <property type="component" value="Unassembled WGS sequence"/>
</dbReference>
<protein>
    <submittedName>
        <fullName evidence="1 2">Uncharacterized protein</fullName>
    </submittedName>
</protein>